<evidence type="ECO:0000256" key="2">
    <source>
        <dbReference type="ARBA" id="ARBA00022670"/>
    </source>
</evidence>
<dbReference type="InterPro" id="IPR016047">
    <property type="entry name" value="M23ase_b-sheet_dom"/>
</dbReference>
<evidence type="ECO:0000313" key="11">
    <source>
        <dbReference type="Proteomes" id="UP000597459"/>
    </source>
</evidence>
<feature type="region of interest" description="Disordered" evidence="8">
    <location>
        <begin position="42"/>
        <end position="62"/>
    </location>
</feature>
<dbReference type="InterPro" id="IPR011055">
    <property type="entry name" value="Dup_hybrid_motif"/>
</dbReference>
<keyword evidence="5" id="KW-0862">Zinc</keyword>
<sequence>MMNPLSGHAVVRSSAAARVMLARSGVLLFVLVLSGHPGQAAVHHRHGASRHPSLTPPSASRAALEAARAREIALRQQQQQEARRLANARQTDAQASALASQDRARATRLSAATVTAAGQLQDTEEKMQDITSRMSDLQEERRQVESELHADAQALAPVLPVAQRLSLYPVDTLLTQPLPADDTIRGLLVLRGLSTTIENRAETLRTHQAQLTQLNSTLAEQQHDLEALESRQTTQKDALARQADAARAAQLRSNAAAREAASRSADEARRNRELQAELAHIVATESAAMAQLQREAEQAERERRKREAAAAAARARSVSTPAASLPPVHSSGRQSSNAIVAGRLLSGWGERTEAGPASGNTYATAAGASVRSPCSGSVEFASPFRSYGQMLILNCGRGYRFVLGGLGSLNVATGQSLARGAAVGAMPASGSPTLLVQLRRGTKPVDPSTSL</sequence>
<evidence type="ECO:0000256" key="7">
    <source>
        <dbReference type="SAM" id="Coils"/>
    </source>
</evidence>
<feature type="compositionally biased region" description="Basic and acidic residues" evidence="8">
    <location>
        <begin position="294"/>
        <end position="308"/>
    </location>
</feature>
<dbReference type="PANTHER" id="PTHR21666">
    <property type="entry name" value="PEPTIDASE-RELATED"/>
    <property type="match status" value="1"/>
</dbReference>
<keyword evidence="4" id="KW-0378">Hydrolase</keyword>
<keyword evidence="7" id="KW-0175">Coiled coil</keyword>
<feature type="region of interest" description="Disordered" evidence="8">
    <location>
        <begin position="250"/>
        <end position="272"/>
    </location>
</feature>
<dbReference type="AlphaFoldDB" id="A0A967EIW8"/>
<dbReference type="Pfam" id="PF01551">
    <property type="entry name" value="Peptidase_M23"/>
    <property type="match status" value="1"/>
</dbReference>
<gene>
    <name evidence="10" type="ORF">GOB87_08420</name>
</gene>
<organism evidence="10 11">
    <name type="scientific">Acetobacter estunensis</name>
    <dbReference type="NCBI Taxonomy" id="104097"/>
    <lineage>
        <taxon>Bacteria</taxon>
        <taxon>Pseudomonadati</taxon>
        <taxon>Pseudomonadota</taxon>
        <taxon>Alphaproteobacteria</taxon>
        <taxon>Acetobacterales</taxon>
        <taxon>Acetobacteraceae</taxon>
        <taxon>Acetobacter</taxon>
    </lineage>
</organism>
<evidence type="ECO:0000256" key="3">
    <source>
        <dbReference type="ARBA" id="ARBA00022723"/>
    </source>
</evidence>
<name>A0A967EIW8_9PROT</name>
<dbReference type="GO" id="GO:0046872">
    <property type="term" value="F:metal ion binding"/>
    <property type="evidence" value="ECO:0007669"/>
    <property type="project" value="UniProtKB-KW"/>
</dbReference>
<dbReference type="InterPro" id="IPR050570">
    <property type="entry name" value="Cell_wall_metabolism_enzyme"/>
</dbReference>
<keyword evidence="11" id="KW-1185">Reference proteome</keyword>
<protein>
    <submittedName>
        <fullName evidence="10">Peptidoglycan DD-metalloendopeptidase family protein</fullName>
    </submittedName>
</protein>
<feature type="coiled-coil region" evidence="7">
    <location>
        <begin position="120"/>
        <end position="154"/>
    </location>
</feature>
<feature type="compositionally biased region" description="Low complexity" evidence="8">
    <location>
        <begin position="250"/>
        <end position="259"/>
    </location>
</feature>
<feature type="coiled-coil region" evidence="7">
    <location>
        <begin position="204"/>
        <end position="231"/>
    </location>
</feature>
<keyword evidence="2" id="KW-0645">Protease</keyword>
<evidence type="ECO:0000256" key="4">
    <source>
        <dbReference type="ARBA" id="ARBA00022801"/>
    </source>
</evidence>
<dbReference type="EMBL" id="WOTH01000014">
    <property type="protein sequence ID" value="NHO53979.1"/>
    <property type="molecule type" value="Genomic_DNA"/>
</dbReference>
<keyword evidence="3" id="KW-0479">Metal-binding</keyword>
<feature type="region of interest" description="Disordered" evidence="8">
    <location>
        <begin position="81"/>
        <end position="101"/>
    </location>
</feature>
<dbReference type="Gene3D" id="2.70.70.10">
    <property type="entry name" value="Glucose Permease (Domain IIA)"/>
    <property type="match status" value="1"/>
</dbReference>
<keyword evidence="6" id="KW-0482">Metalloprotease</keyword>
<evidence type="ECO:0000259" key="9">
    <source>
        <dbReference type="Pfam" id="PF01551"/>
    </source>
</evidence>
<feature type="compositionally biased region" description="Basic and acidic residues" evidence="8">
    <location>
        <begin position="260"/>
        <end position="272"/>
    </location>
</feature>
<dbReference type="PANTHER" id="PTHR21666:SF288">
    <property type="entry name" value="CELL DIVISION PROTEIN YTFB"/>
    <property type="match status" value="1"/>
</dbReference>
<evidence type="ECO:0000313" key="10">
    <source>
        <dbReference type="EMBL" id="NHO53979.1"/>
    </source>
</evidence>
<evidence type="ECO:0000256" key="1">
    <source>
        <dbReference type="ARBA" id="ARBA00001947"/>
    </source>
</evidence>
<feature type="domain" description="M23ase beta-sheet core" evidence="9">
    <location>
        <begin position="358"/>
        <end position="447"/>
    </location>
</feature>
<dbReference type="Proteomes" id="UP000597459">
    <property type="component" value="Unassembled WGS sequence"/>
</dbReference>
<accession>A0A967EIW8</accession>
<evidence type="ECO:0000256" key="6">
    <source>
        <dbReference type="ARBA" id="ARBA00023049"/>
    </source>
</evidence>
<evidence type="ECO:0000256" key="8">
    <source>
        <dbReference type="SAM" id="MobiDB-lite"/>
    </source>
</evidence>
<evidence type="ECO:0000256" key="5">
    <source>
        <dbReference type="ARBA" id="ARBA00022833"/>
    </source>
</evidence>
<comment type="cofactor">
    <cofactor evidence="1">
        <name>Zn(2+)</name>
        <dbReference type="ChEBI" id="CHEBI:29105"/>
    </cofactor>
</comment>
<proteinExistence type="predicted"/>
<dbReference type="SUPFAM" id="SSF51261">
    <property type="entry name" value="Duplicated hybrid motif"/>
    <property type="match status" value="1"/>
</dbReference>
<feature type="compositionally biased region" description="Low complexity" evidence="8">
    <location>
        <begin position="81"/>
        <end position="90"/>
    </location>
</feature>
<reference evidence="10" key="1">
    <citation type="submission" date="2019-11" db="EMBL/GenBank/DDBJ databases">
        <title>Description of new Acetobacter species.</title>
        <authorList>
            <person name="Cleenwerck I."/>
            <person name="Sombolestani A.S."/>
        </authorList>
    </citation>
    <scope>NUCLEOTIDE SEQUENCE</scope>
    <source>
        <strain evidence="10">LMG 1626</strain>
    </source>
</reference>
<feature type="region of interest" description="Disordered" evidence="8">
    <location>
        <begin position="289"/>
        <end position="336"/>
    </location>
</feature>
<comment type="caution">
    <text evidence="10">The sequence shown here is derived from an EMBL/GenBank/DDBJ whole genome shotgun (WGS) entry which is preliminary data.</text>
</comment>
<dbReference type="GO" id="GO:0006508">
    <property type="term" value="P:proteolysis"/>
    <property type="evidence" value="ECO:0007669"/>
    <property type="project" value="UniProtKB-KW"/>
</dbReference>
<dbReference type="CDD" id="cd12797">
    <property type="entry name" value="M23_peptidase"/>
    <property type="match status" value="1"/>
</dbReference>
<dbReference type="GO" id="GO:0004222">
    <property type="term" value="F:metalloendopeptidase activity"/>
    <property type="evidence" value="ECO:0007669"/>
    <property type="project" value="TreeGrafter"/>
</dbReference>